<evidence type="ECO:0008006" key="4">
    <source>
        <dbReference type="Google" id="ProtNLM"/>
    </source>
</evidence>
<evidence type="ECO:0000313" key="3">
    <source>
        <dbReference type="Proteomes" id="UP000059188"/>
    </source>
</evidence>
<evidence type="ECO:0000256" key="1">
    <source>
        <dbReference type="SAM" id="MobiDB-lite"/>
    </source>
</evidence>
<evidence type="ECO:0000313" key="2">
    <source>
        <dbReference type="EMBL" id="CEL55765.1"/>
    </source>
</evidence>
<gene>
    <name evidence="2" type="ORF">RSOLAG1IB_01777</name>
</gene>
<name>A0A0B7FDT1_THACB</name>
<feature type="region of interest" description="Disordered" evidence="1">
    <location>
        <begin position="76"/>
        <end position="126"/>
    </location>
</feature>
<accession>A0A0B7FDT1</accession>
<feature type="region of interest" description="Disordered" evidence="1">
    <location>
        <begin position="234"/>
        <end position="256"/>
    </location>
</feature>
<reference evidence="2 3" key="1">
    <citation type="submission" date="2014-11" db="EMBL/GenBank/DDBJ databases">
        <authorList>
            <person name="Wibberg Daniel"/>
        </authorList>
    </citation>
    <scope>NUCLEOTIDE SEQUENCE [LARGE SCALE GENOMIC DNA]</scope>
    <source>
        <strain evidence="2">Rhizoctonia solani AG1-IB 7/3/14</strain>
    </source>
</reference>
<dbReference type="SUPFAM" id="SSF57903">
    <property type="entry name" value="FYVE/PHD zinc finger"/>
    <property type="match status" value="1"/>
</dbReference>
<dbReference type="Proteomes" id="UP000059188">
    <property type="component" value="Unassembled WGS sequence"/>
</dbReference>
<dbReference type="AlphaFoldDB" id="A0A0B7FDT1"/>
<dbReference type="InterPro" id="IPR011011">
    <property type="entry name" value="Znf_FYVE_PHD"/>
</dbReference>
<dbReference type="InterPro" id="IPR043151">
    <property type="entry name" value="BAH_sf"/>
</dbReference>
<dbReference type="EMBL" id="LN679101">
    <property type="protein sequence ID" value="CEL55765.1"/>
    <property type="molecule type" value="Genomic_DNA"/>
</dbReference>
<dbReference type="OrthoDB" id="10259622at2759"/>
<sequence length="540" mass="61192">MGMTRNIQENDERTLGVTLFLYPDILGYIGMDISEAGTCTPREGGSPRLESIHHRLSHCASTLLVVAGQQISKPIKRQHEAISAHPVSTVQRKIPQKMPKTKTPKPKMNTPKVGSRSKSKSTRTQPIAGLPSLDEILDLPDELQLARGPLLRVRFPALNEDSDDDEFPEIPQTREELRRLYKPFPKLEVYNDQGESLFEGPIQVLDYIQIRAGEVGGQSVEETEQWYGQITYIGARDPPTSKAPKGKDKQKEEQEQPDVCLRIAWFYDHGMLNQRTLMPEDKRSCSNMIPGELIFSDHYDTVHLSSLLGRVDIKFFNEISTSQTPIAPGELFYRRAIFRDRVVSQHTPKNQCTSRCKLSYKPDRDVQHFCPRISCRRWFHTSCLEPNPQTKNRSEDWMIDYKLPPEEQQLVDIVSSRKPGKLNKKTSKYEHSSETEGEVDGEENNSLQRRLTLVRQLPPQVHSLATSAITRGIDSGQGIVGGAYVIQQARWLARKVVIEGGSLTREEEEDLAEEAKLTNPDGGPRLTQRKYLCPACSDPI</sequence>
<feature type="region of interest" description="Disordered" evidence="1">
    <location>
        <begin position="413"/>
        <end position="446"/>
    </location>
</feature>
<dbReference type="Gene3D" id="2.30.30.490">
    <property type="match status" value="1"/>
</dbReference>
<protein>
    <recommendedName>
        <fullName evidence="4">BAH domain-containing protein</fullName>
    </recommendedName>
</protein>
<dbReference type="CDD" id="cd15489">
    <property type="entry name" value="PHD_SF"/>
    <property type="match status" value="1"/>
</dbReference>
<organism evidence="2 3">
    <name type="scientific">Thanatephorus cucumeris (strain AG1-IB / isolate 7/3/14)</name>
    <name type="common">Lettuce bottom rot fungus</name>
    <name type="synonym">Rhizoctonia solani</name>
    <dbReference type="NCBI Taxonomy" id="1108050"/>
    <lineage>
        <taxon>Eukaryota</taxon>
        <taxon>Fungi</taxon>
        <taxon>Dikarya</taxon>
        <taxon>Basidiomycota</taxon>
        <taxon>Agaricomycotina</taxon>
        <taxon>Agaricomycetes</taxon>
        <taxon>Cantharellales</taxon>
        <taxon>Ceratobasidiaceae</taxon>
        <taxon>Rhizoctonia</taxon>
        <taxon>Rhizoctonia solani AG-1</taxon>
    </lineage>
</organism>
<feature type="compositionally biased region" description="Basic and acidic residues" evidence="1">
    <location>
        <begin position="245"/>
        <end position="254"/>
    </location>
</feature>
<keyword evidence="3" id="KW-1185">Reference proteome</keyword>
<proteinExistence type="predicted"/>